<dbReference type="InterPro" id="IPR001525">
    <property type="entry name" value="C5_MeTfrase"/>
</dbReference>
<dbReference type="PANTHER" id="PTHR46098:SF1">
    <property type="entry name" value="TRNA (CYTOSINE(38)-C(5))-METHYLTRANSFERASE"/>
    <property type="match status" value="1"/>
</dbReference>
<keyword evidence="2 4" id="KW-0808">Transferase</keyword>
<dbReference type="VEuPathDB" id="CryptoDB:cand_035470"/>
<reference evidence="5 6" key="1">
    <citation type="submission" date="2016-10" db="EMBL/GenBank/DDBJ databases">
        <title>Reductive evolution of mitochondrial metabolism and differential evolution of invasion-related proteins in Cryptosporidium.</title>
        <authorList>
            <person name="Liu S."/>
            <person name="Roellig D.M."/>
            <person name="Guo Y."/>
            <person name="Li N."/>
            <person name="Frace M.A."/>
            <person name="Tang K."/>
            <person name="Zhang L."/>
            <person name="Feng Y."/>
            <person name="Xiao L."/>
        </authorList>
    </citation>
    <scope>NUCLEOTIDE SEQUENCE [LARGE SCALE GENOMIC DNA]</scope>
    <source>
        <strain evidence="5">30847</strain>
    </source>
</reference>
<dbReference type="Pfam" id="PF00145">
    <property type="entry name" value="DNA_methylase"/>
    <property type="match status" value="1"/>
</dbReference>
<protein>
    <submittedName>
        <fullName evidence="5">DNA methyltransferase domain-containing protein</fullName>
    </submittedName>
</protein>
<dbReference type="EMBL" id="LRBS01000007">
    <property type="protein sequence ID" value="OII78120.1"/>
    <property type="molecule type" value="Genomic_DNA"/>
</dbReference>
<sequence>MLNLTCLEFFSGIGGLHLSLKYAIEKLVEHGQAIDIKVIKAFELNENCNNIYKIHFKDTQVCTKNIESLDIDDIPKANIWLLSPPCQPFTRGGAKRDSDYNRCKPLLKMIDLMYKIDISKMPSIWFIENVVNFEQSRTHKFMIDMFNDLDYTYIQFLLSPTLLNIPNTRVRYYCMAFRCSNLVLSCKYSILSRYENFIASNILRNNCEDTKKLEYKLIINDPQNKSTYDELLCHLPYSSKFCSKLLHIHPKKIGDIIYTAKSPLFSEMANKVIEKNNSFRFDIVNELSIVSTTITRSYTESAGRGGPLFMKSSNVDNTKYNSGYLSCDEPSSVYKQIFDTSKLCPSRFQCINEIDLSKCNIRFLQPSEILSLMGFPSNWLSTIYKYDSLELLKQQYSLVGNSISIHIVSILMYYMIDLACANKVLF</sequence>
<gene>
    <name evidence="5" type="ORF">cand_035470</name>
</gene>
<proteinExistence type="inferred from homology"/>
<dbReference type="InterPro" id="IPR029063">
    <property type="entry name" value="SAM-dependent_MTases_sf"/>
</dbReference>
<dbReference type="OrthoDB" id="414133at2759"/>
<dbReference type="RefSeq" id="XP_067069966.1">
    <property type="nucleotide sequence ID" value="XM_067213773.1"/>
</dbReference>
<dbReference type="GeneID" id="92367731"/>
<evidence type="ECO:0000256" key="3">
    <source>
        <dbReference type="ARBA" id="ARBA00022691"/>
    </source>
</evidence>
<comment type="caution">
    <text evidence="5">The sequence shown here is derived from an EMBL/GenBank/DDBJ whole genome shotgun (WGS) entry which is preliminary data.</text>
</comment>
<dbReference type="Gene3D" id="3.90.120.10">
    <property type="entry name" value="DNA Methylase, subunit A, domain 2"/>
    <property type="match status" value="1"/>
</dbReference>
<dbReference type="AlphaFoldDB" id="A0A1J4MVA5"/>
<dbReference type="SUPFAM" id="SSF53335">
    <property type="entry name" value="S-adenosyl-L-methionine-dependent methyltransferases"/>
    <property type="match status" value="1"/>
</dbReference>
<dbReference type="PANTHER" id="PTHR46098">
    <property type="entry name" value="TRNA (CYTOSINE(38)-C(5))-METHYLTRANSFERASE"/>
    <property type="match status" value="1"/>
</dbReference>
<evidence type="ECO:0000256" key="1">
    <source>
        <dbReference type="ARBA" id="ARBA00022603"/>
    </source>
</evidence>
<dbReference type="GO" id="GO:0032259">
    <property type="term" value="P:methylation"/>
    <property type="evidence" value="ECO:0007669"/>
    <property type="project" value="UniProtKB-KW"/>
</dbReference>
<comment type="similarity">
    <text evidence="4">Belongs to the class I-like SAM-binding methyltransferase superfamily. C5-methyltransferase family.</text>
</comment>
<dbReference type="PRINTS" id="PR00105">
    <property type="entry name" value="C5METTRFRASE"/>
</dbReference>
<name>A0A1J4MVA5_9CRYT</name>
<dbReference type="GO" id="GO:0005634">
    <property type="term" value="C:nucleus"/>
    <property type="evidence" value="ECO:0007669"/>
    <property type="project" value="TreeGrafter"/>
</dbReference>
<organism evidence="5 6">
    <name type="scientific">Cryptosporidium andersoni</name>
    <dbReference type="NCBI Taxonomy" id="117008"/>
    <lineage>
        <taxon>Eukaryota</taxon>
        <taxon>Sar</taxon>
        <taxon>Alveolata</taxon>
        <taxon>Apicomplexa</taxon>
        <taxon>Conoidasida</taxon>
        <taxon>Coccidia</taxon>
        <taxon>Eucoccidiorida</taxon>
        <taxon>Eimeriorina</taxon>
        <taxon>Cryptosporidiidae</taxon>
        <taxon>Cryptosporidium</taxon>
    </lineage>
</organism>
<keyword evidence="6" id="KW-1185">Reference proteome</keyword>
<feature type="active site" evidence="4">
    <location>
        <position position="86"/>
    </location>
</feature>
<dbReference type="InterPro" id="IPR050750">
    <property type="entry name" value="C5-MTase"/>
</dbReference>
<dbReference type="GO" id="GO:0008168">
    <property type="term" value="F:methyltransferase activity"/>
    <property type="evidence" value="ECO:0007669"/>
    <property type="project" value="UniProtKB-KW"/>
</dbReference>
<evidence type="ECO:0000313" key="5">
    <source>
        <dbReference type="EMBL" id="OII78120.1"/>
    </source>
</evidence>
<evidence type="ECO:0000313" key="6">
    <source>
        <dbReference type="Proteomes" id="UP000186804"/>
    </source>
</evidence>
<accession>A0A1J4MVA5</accession>
<evidence type="ECO:0000256" key="2">
    <source>
        <dbReference type="ARBA" id="ARBA00022679"/>
    </source>
</evidence>
<evidence type="ECO:0000256" key="4">
    <source>
        <dbReference type="PROSITE-ProRule" id="PRU01016"/>
    </source>
</evidence>
<keyword evidence="1 4" id="KW-0489">Methyltransferase</keyword>
<dbReference type="Gene3D" id="3.40.50.150">
    <property type="entry name" value="Vaccinia Virus protein VP39"/>
    <property type="match status" value="1"/>
</dbReference>
<keyword evidence="3 4" id="KW-0949">S-adenosyl-L-methionine</keyword>
<dbReference type="PROSITE" id="PS51679">
    <property type="entry name" value="SAM_MT_C5"/>
    <property type="match status" value="1"/>
</dbReference>
<dbReference type="Proteomes" id="UP000186804">
    <property type="component" value="Unassembled WGS sequence"/>
</dbReference>